<feature type="transmembrane region" description="Helical" evidence="5">
    <location>
        <begin position="284"/>
        <end position="301"/>
    </location>
</feature>
<feature type="transmembrane region" description="Helical" evidence="5">
    <location>
        <begin position="195"/>
        <end position="215"/>
    </location>
</feature>
<proteinExistence type="predicted"/>
<sequence>MTGNKPPQYAKSEIHTAFGVPGHPGYMRAMSAESPSTSAAPAGGFLAELRDAVSFRAFGLVLGGLLIQLAFTVSYLGAFHSPTPHRIPVAVVAPGEASVQIVAKLNGLDGDPVKATAVAGESAARERIMDRRADAAFLFNATGTKDTLLVASAGGPSVSQTASQLAQRIEAGQKRQVVVTDIRAPNSGDGRGMTSFYLVLGWVVGGYLTATIMNMSAGSRPANRHRITIRLAVLGLYAIVSGVAGAVIVGPVFDALSGHFWALTGIGTLVVFASAATSLALQTLLGMLGTGVTILLFVVLGNPSSGGVYPSVLLPGFWSAIGQALPPGAGTTLVRNTVYFGAHATSIAWSVLAAYAVGGAAVALVAAWWRERRKAAAVGAVGSDGSGPDPAPAG</sequence>
<keyword evidence="2 5" id="KW-0812">Transmembrane</keyword>
<organism evidence="6 7">
    <name type="scientific">Streptomyces cyanogenus</name>
    <dbReference type="NCBI Taxonomy" id="80860"/>
    <lineage>
        <taxon>Bacteria</taxon>
        <taxon>Bacillati</taxon>
        <taxon>Actinomycetota</taxon>
        <taxon>Actinomycetes</taxon>
        <taxon>Kitasatosporales</taxon>
        <taxon>Streptomycetaceae</taxon>
        <taxon>Streptomyces</taxon>
    </lineage>
</organism>
<reference evidence="6 7" key="1">
    <citation type="submission" date="2021-03" db="EMBL/GenBank/DDBJ databases">
        <title>Complete genome sequence of Streptomyces cyanogenus S136, producer of anticancer angucycline landomycin A.</title>
        <authorList>
            <person name="Hrab P."/>
            <person name="Ruckert C."/>
            <person name="Busche T."/>
            <person name="Ostash I."/>
            <person name="Kalinowski J."/>
            <person name="Fedorenko V."/>
            <person name="Yushchuk O."/>
            <person name="Ostash B."/>
        </authorList>
    </citation>
    <scope>NUCLEOTIDE SEQUENCE [LARGE SCALE GENOMIC DNA]</scope>
    <source>
        <strain evidence="6 7">S136</strain>
    </source>
</reference>
<feature type="transmembrane region" description="Helical" evidence="5">
    <location>
        <begin position="227"/>
        <end position="253"/>
    </location>
</feature>
<dbReference type="PANTHER" id="PTHR43077">
    <property type="entry name" value="TRANSPORT PERMEASE YVFS-RELATED"/>
    <property type="match status" value="1"/>
</dbReference>
<evidence type="ECO:0000256" key="4">
    <source>
        <dbReference type="ARBA" id="ARBA00023136"/>
    </source>
</evidence>
<evidence type="ECO:0000256" key="5">
    <source>
        <dbReference type="SAM" id="Phobius"/>
    </source>
</evidence>
<feature type="transmembrane region" description="Helical" evidence="5">
    <location>
        <begin position="347"/>
        <end position="369"/>
    </location>
</feature>
<protein>
    <submittedName>
        <fullName evidence="6">ABC-2 family transporter protein</fullName>
    </submittedName>
</protein>
<keyword evidence="3 5" id="KW-1133">Transmembrane helix</keyword>
<dbReference type="PANTHER" id="PTHR43077:SF10">
    <property type="entry name" value="TRANSPORT PERMEASE PROTEIN"/>
    <property type="match status" value="1"/>
</dbReference>
<dbReference type="InterPro" id="IPR051328">
    <property type="entry name" value="T7SS_ABC-Transporter"/>
</dbReference>
<feature type="transmembrane region" description="Helical" evidence="5">
    <location>
        <begin position="259"/>
        <end position="277"/>
    </location>
</feature>
<feature type="transmembrane region" description="Helical" evidence="5">
    <location>
        <begin position="57"/>
        <end position="78"/>
    </location>
</feature>
<evidence type="ECO:0000256" key="2">
    <source>
        <dbReference type="ARBA" id="ARBA00022692"/>
    </source>
</evidence>
<keyword evidence="4 5" id="KW-0472">Membrane</keyword>
<gene>
    <name evidence="6" type="ORF">S1361_01395</name>
</gene>
<evidence type="ECO:0000256" key="3">
    <source>
        <dbReference type="ARBA" id="ARBA00022989"/>
    </source>
</evidence>
<accession>A0ABX7TIC2</accession>
<evidence type="ECO:0000256" key="1">
    <source>
        <dbReference type="ARBA" id="ARBA00004141"/>
    </source>
</evidence>
<dbReference type="Proteomes" id="UP000663908">
    <property type="component" value="Chromosome"/>
</dbReference>
<evidence type="ECO:0000313" key="6">
    <source>
        <dbReference type="EMBL" id="QTD95976.1"/>
    </source>
</evidence>
<evidence type="ECO:0000313" key="7">
    <source>
        <dbReference type="Proteomes" id="UP000663908"/>
    </source>
</evidence>
<dbReference type="EMBL" id="CP071839">
    <property type="protein sequence ID" value="QTD95976.1"/>
    <property type="molecule type" value="Genomic_DNA"/>
</dbReference>
<name>A0ABX7TIC2_STRCY</name>
<keyword evidence="7" id="KW-1185">Reference proteome</keyword>
<comment type="subcellular location">
    <subcellularLocation>
        <location evidence="1">Membrane</location>
        <topology evidence="1">Multi-pass membrane protein</topology>
    </subcellularLocation>
</comment>